<evidence type="ECO:0008006" key="5">
    <source>
        <dbReference type="Google" id="ProtNLM"/>
    </source>
</evidence>
<dbReference type="Gene3D" id="1.25.40.10">
    <property type="entry name" value="Tetratricopeptide repeat domain"/>
    <property type="match status" value="1"/>
</dbReference>
<dbReference type="InterPro" id="IPR011990">
    <property type="entry name" value="TPR-like_helical_dom_sf"/>
</dbReference>
<comment type="caution">
    <text evidence="3">The sequence shown here is derived from an EMBL/GenBank/DDBJ whole genome shotgun (WGS) entry which is preliminary data.</text>
</comment>
<dbReference type="EMBL" id="JAGMVJ010000001">
    <property type="protein sequence ID" value="KAH7095460.1"/>
    <property type="molecule type" value="Genomic_DNA"/>
</dbReference>
<feature type="compositionally biased region" description="Basic and acidic residues" evidence="2">
    <location>
        <begin position="606"/>
        <end position="629"/>
    </location>
</feature>
<dbReference type="PANTHER" id="PTHR47447">
    <property type="entry name" value="OS03G0856100 PROTEIN"/>
    <property type="match status" value="1"/>
</dbReference>
<keyword evidence="4" id="KW-1185">Reference proteome</keyword>
<evidence type="ECO:0000313" key="3">
    <source>
        <dbReference type="EMBL" id="KAH7095460.1"/>
    </source>
</evidence>
<evidence type="ECO:0000256" key="1">
    <source>
        <dbReference type="ARBA" id="ARBA00022737"/>
    </source>
</evidence>
<dbReference type="AlphaFoldDB" id="A0A8K0RIJ8"/>
<feature type="region of interest" description="Disordered" evidence="2">
    <location>
        <begin position="82"/>
        <end position="114"/>
    </location>
</feature>
<gene>
    <name evidence="3" type="ORF">FB567DRAFT_512653</name>
</gene>
<evidence type="ECO:0000256" key="2">
    <source>
        <dbReference type="SAM" id="MobiDB-lite"/>
    </source>
</evidence>
<dbReference type="PANTHER" id="PTHR47447:SF17">
    <property type="entry name" value="OS12G0638900 PROTEIN"/>
    <property type="match status" value="1"/>
</dbReference>
<sequence>MQALWSRAAQNPGTCRCLSCVSNAAAVARRRAPRALRGPWALGTPTSTFLYTAVFAAGLTMDARAKLERNRQWDRAFEQLREAMDRPPSTQPARAEPMDEATDGATSMPPTADDEERAWDNLRFDSRMPGAARLEWPANTGRDLVPHHLPPQSLWSPDHLRLTATRRRHTKKKMAMQELTTGLLVHNLIRRCELGRYCDHDEGRHLLDRLCPQIRAVAYATPEEERATRQGFLSDIERLHCTPVSASPEEIAKARTQVTPSAVPAYFQDADGDFYAICEQMNEGISTLLRQAGRKDEKEKTFAIAKVCHNLLISTAAPDLQTYNLLFCAFKLWRRSVLADQVIAAFYSANIRPNEFFCSQVLDHYVSTGRPDDFSRFVARMQGVGNALMLADPSITITKEGRDRLVRLSDTKVYQKVHPTPMVFGALIDGVLQFAGFDRAMDIYFEMKAEGWGLAIPALIKLLRDCIRRSDWEGGLDVWDEIRSIKAWVKPQHMAKAYHHMLSLCSVTGNTVAFNQVLNEVGRRGLDQEPILKAAFRATQLAQHHPDTRAPAWTADNLMIAVSSYVNEATSSLGEDDEPDLNDQPLSQGSSPSAATTKSVETDGSIDAKEAWSSWVEHEFGEKPKDPEL</sequence>
<dbReference type="Proteomes" id="UP000813461">
    <property type="component" value="Unassembled WGS sequence"/>
</dbReference>
<feature type="compositionally biased region" description="Polar residues" evidence="2">
    <location>
        <begin position="584"/>
        <end position="599"/>
    </location>
</feature>
<evidence type="ECO:0000313" key="4">
    <source>
        <dbReference type="Proteomes" id="UP000813461"/>
    </source>
</evidence>
<protein>
    <recommendedName>
        <fullName evidence="5">Pentatricopeptide repeat protein</fullName>
    </recommendedName>
</protein>
<name>A0A8K0RIJ8_9PLEO</name>
<accession>A0A8K0RIJ8</accession>
<reference evidence="3" key="1">
    <citation type="journal article" date="2021" name="Nat. Commun.">
        <title>Genetic determinants of endophytism in the Arabidopsis root mycobiome.</title>
        <authorList>
            <person name="Mesny F."/>
            <person name="Miyauchi S."/>
            <person name="Thiergart T."/>
            <person name="Pickel B."/>
            <person name="Atanasova L."/>
            <person name="Karlsson M."/>
            <person name="Huettel B."/>
            <person name="Barry K.W."/>
            <person name="Haridas S."/>
            <person name="Chen C."/>
            <person name="Bauer D."/>
            <person name="Andreopoulos W."/>
            <person name="Pangilinan J."/>
            <person name="LaButti K."/>
            <person name="Riley R."/>
            <person name="Lipzen A."/>
            <person name="Clum A."/>
            <person name="Drula E."/>
            <person name="Henrissat B."/>
            <person name="Kohler A."/>
            <person name="Grigoriev I.V."/>
            <person name="Martin F.M."/>
            <person name="Hacquard S."/>
        </authorList>
    </citation>
    <scope>NUCLEOTIDE SEQUENCE</scope>
    <source>
        <strain evidence="3">MPI-SDFR-AT-0120</strain>
    </source>
</reference>
<proteinExistence type="predicted"/>
<feature type="region of interest" description="Disordered" evidence="2">
    <location>
        <begin position="569"/>
        <end position="629"/>
    </location>
</feature>
<keyword evidence="1" id="KW-0677">Repeat</keyword>
<organism evidence="3 4">
    <name type="scientific">Paraphoma chrysanthemicola</name>
    <dbReference type="NCBI Taxonomy" id="798071"/>
    <lineage>
        <taxon>Eukaryota</taxon>
        <taxon>Fungi</taxon>
        <taxon>Dikarya</taxon>
        <taxon>Ascomycota</taxon>
        <taxon>Pezizomycotina</taxon>
        <taxon>Dothideomycetes</taxon>
        <taxon>Pleosporomycetidae</taxon>
        <taxon>Pleosporales</taxon>
        <taxon>Pleosporineae</taxon>
        <taxon>Phaeosphaeriaceae</taxon>
        <taxon>Paraphoma</taxon>
    </lineage>
</organism>
<dbReference type="OrthoDB" id="185373at2759"/>